<sequence>MLHSCRKTGYTKSGRSLINLPKILDNMEESMVPYYGKHYAKQYIRGKPTRFGFKNWALCTNEGYMVGFDIYTGKNSSLEKHFGVGGDIVSALLQQTEVPKN</sequence>
<evidence type="ECO:0000313" key="1">
    <source>
        <dbReference type="EMBL" id="KAI4460385.1"/>
    </source>
</evidence>
<protein>
    <submittedName>
        <fullName evidence="1">Transposase is4</fullName>
    </submittedName>
</protein>
<dbReference type="Proteomes" id="UP001056778">
    <property type="component" value="Chromosome 5"/>
</dbReference>
<name>A0ACB9T0P7_HOLOL</name>
<dbReference type="EMBL" id="CM043019">
    <property type="protein sequence ID" value="KAI4460385.1"/>
    <property type="molecule type" value="Genomic_DNA"/>
</dbReference>
<comment type="caution">
    <text evidence="1">The sequence shown here is derived from an EMBL/GenBank/DDBJ whole genome shotgun (WGS) entry which is preliminary data.</text>
</comment>
<keyword evidence="2" id="KW-1185">Reference proteome</keyword>
<reference evidence="1" key="1">
    <citation type="submission" date="2022-04" db="EMBL/GenBank/DDBJ databases">
        <title>Chromosome-scale genome assembly of Holotrichia oblita Faldermann.</title>
        <authorList>
            <person name="Rongchong L."/>
        </authorList>
    </citation>
    <scope>NUCLEOTIDE SEQUENCE</scope>
    <source>
        <strain evidence="1">81SQS9</strain>
    </source>
</reference>
<gene>
    <name evidence="1" type="ORF">MML48_5g00011151</name>
</gene>
<proteinExistence type="predicted"/>
<accession>A0ACB9T0P7</accession>
<organism evidence="1 2">
    <name type="scientific">Holotrichia oblita</name>
    <name type="common">Chafer beetle</name>
    <dbReference type="NCBI Taxonomy" id="644536"/>
    <lineage>
        <taxon>Eukaryota</taxon>
        <taxon>Metazoa</taxon>
        <taxon>Ecdysozoa</taxon>
        <taxon>Arthropoda</taxon>
        <taxon>Hexapoda</taxon>
        <taxon>Insecta</taxon>
        <taxon>Pterygota</taxon>
        <taxon>Neoptera</taxon>
        <taxon>Endopterygota</taxon>
        <taxon>Coleoptera</taxon>
        <taxon>Polyphaga</taxon>
        <taxon>Scarabaeiformia</taxon>
        <taxon>Scarabaeidae</taxon>
        <taxon>Melolonthinae</taxon>
        <taxon>Holotrichia</taxon>
    </lineage>
</organism>
<evidence type="ECO:0000313" key="2">
    <source>
        <dbReference type="Proteomes" id="UP001056778"/>
    </source>
</evidence>